<sequence>MTVNLAVVRDGAWTGKMGRSGIDKRPVSGPVRAGPEGLGGDTICDRRFHGGVDRAGYAFAHEDYAWWIETLGRPILPGNFGENLTTVDLDVTGARIGELWAIGSAVFEVCAPRVPCRVFAGFWDVPDLIARFTRRATPGAYLRVRTPGEITAGDPITVIHRPDHDITVGLVFRALTTEPELLPDLGDVADVLATDISRKVRRRLARSV</sequence>
<feature type="domain" description="MOSC" evidence="1">
    <location>
        <begin position="25"/>
        <end position="159"/>
    </location>
</feature>
<keyword evidence="3" id="KW-1185">Reference proteome</keyword>
<protein>
    <submittedName>
        <fullName evidence="2">MOSC domain-containing protein</fullName>
    </submittedName>
</protein>
<dbReference type="EMBL" id="JALKFT010000059">
    <property type="protein sequence ID" value="MCK9879018.1"/>
    <property type="molecule type" value="Genomic_DNA"/>
</dbReference>
<dbReference type="PANTHER" id="PTHR30212">
    <property type="entry name" value="PROTEIN YIIM"/>
    <property type="match status" value="1"/>
</dbReference>
<evidence type="ECO:0000259" key="1">
    <source>
        <dbReference type="PROSITE" id="PS51340"/>
    </source>
</evidence>
<dbReference type="PANTHER" id="PTHR30212:SF2">
    <property type="entry name" value="PROTEIN YIIM"/>
    <property type="match status" value="1"/>
</dbReference>
<evidence type="ECO:0000313" key="3">
    <source>
        <dbReference type="Proteomes" id="UP001201873"/>
    </source>
</evidence>
<dbReference type="Gene3D" id="2.40.33.20">
    <property type="entry name" value="PK beta-barrel domain-like"/>
    <property type="match status" value="1"/>
</dbReference>
<dbReference type="SUPFAM" id="SSF50800">
    <property type="entry name" value="PK beta-barrel domain-like"/>
    <property type="match status" value="1"/>
</dbReference>
<dbReference type="InterPro" id="IPR011037">
    <property type="entry name" value="Pyrv_Knase-like_insert_dom_sf"/>
</dbReference>
<evidence type="ECO:0000313" key="2">
    <source>
        <dbReference type="EMBL" id="MCK9879018.1"/>
    </source>
</evidence>
<reference evidence="2 3" key="1">
    <citation type="submission" date="2022-04" db="EMBL/GenBank/DDBJ databases">
        <title>Genome diversity in the genus Frankia.</title>
        <authorList>
            <person name="Carlos-Shanley C."/>
            <person name="Hahn D."/>
        </authorList>
    </citation>
    <scope>NUCLEOTIDE SEQUENCE [LARGE SCALE GENOMIC DNA]</scope>
    <source>
        <strain evidence="2 3">Ag45/Mut15</strain>
    </source>
</reference>
<dbReference type="PROSITE" id="PS51340">
    <property type="entry name" value="MOSC"/>
    <property type="match status" value="1"/>
</dbReference>
<accession>A0ABT0K6R8</accession>
<dbReference type="InterPro" id="IPR052353">
    <property type="entry name" value="Benzoxazolinone_Detox_Enz"/>
</dbReference>
<dbReference type="InterPro" id="IPR005302">
    <property type="entry name" value="MoCF_Sase_C"/>
</dbReference>
<dbReference type="Proteomes" id="UP001201873">
    <property type="component" value="Unassembled WGS sequence"/>
</dbReference>
<name>A0ABT0K6R8_9ACTN</name>
<organism evidence="2 3">
    <name type="scientific">Frankia umida</name>
    <dbReference type="NCBI Taxonomy" id="573489"/>
    <lineage>
        <taxon>Bacteria</taxon>
        <taxon>Bacillati</taxon>
        <taxon>Actinomycetota</taxon>
        <taxon>Actinomycetes</taxon>
        <taxon>Frankiales</taxon>
        <taxon>Frankiaceae</taxon>
        <taxon>Frankia</taxon>
    </lineage>
</organism>
<gene>
    <name evidence="2" type="ORF">MXD59_25220</name>
</gene>
<comment type="caution">
    <text evidence="2">The sequence shown here is derived from an EMBL/GenBank/DDBJ whole genome shotgun (WGS) entry which is preliminary data.</text>
</comment>
<proteinExistence type="predicted"/>
<dbReference type="Pfam" id="PF03473">
    <property type="entry name" value="MOSC"/>
    <property type="match status" value="1"/>
</dbReference>